<reference evidence="2" key="1">
    <citation type="journal article" date="2014" name="Int. J. Syst. Evol. Microbiol.">
        <title>Complete genome sequence of Corynebacterium casei LMG S-19264T (=DSM 44701T), isolated from a smear-ripened cheese.</title>
        <authorList>
            <consortium name="US DOE Joint Genome Institute (JGI-PGF)"/>
            <person name="Walter F."/>
            <person name="Albersmeier A."/>
            <person name="Kalinowski J."/>
            <person name="Ruckert C."/>
        </authorList>
    </citation>
    <scope>NUCLEOTIDE SEQUENCE</scope>
    <source>
        <strain evidence="2">CGMCC 1.15290</strain>
    </source>
</reference>
<keyword evidence="3" id="KW-1185">Reference proteome</keyword>
<feature type="signal peptide" evidence="1">
    <location>
        <begin position="1"/>
        <end position="23"/>
    </location>
</feature>
<dbReference type="Proteomes" id="UP000627292">
    <property type="component" value="Unassembled WGS sequence"/>
</dbReference>
<name>A0A917J1S2_9BACT</name>
<dbReference type="Pfam" id="PF14059">
    <property type="entry name" value="DUF4251"/>
    <property type="match status" value="1"/>
</dbReference>
<dbReference type="Gene3D" id="2.40.128.410">
    <property type="match status" value="1"/>
</dbReference>
<reference evidence="2" key="2">
    <citation type="submission" date="2020-09" db="EMBL/GenBank/DDBJ databases">
        <authorList>
            <person name="Sun Q."/>
            <person name="Zhou Y."/>
        </authorList>
    </citation>
    <scope>NUCLEOTIDE SEQUENCE</scope>
    <source>
        <strain evidence="2">CGMCC 1.15290</strain>
    </source>
</reference>
<sequence length="167" mass="18339">MKTSPYTCLFAVLLLLVCPVARAQDSTAVNKNGERGITAAITAKRYLFNAQTATPMSGRVIQLTYGYDVKVKQDTLKVYLPYFGRAFAAPLDASKGGINFTSTQFKYVVKERRKGGWDIRIEPSDAGDVRTLNFTISQDGYTTLQVTSNNRQPISFYGVVSESGSGK</sequence>
<evidence type="ECO:0008006" key="4">
    <source>
        <dbReference type="Google" id="ProtNLM"/>
    </source>
</evidence>
<feature type="chain" id="PRO_5036724969" description="DUF4251 domain-containing protein" evidence="1">
    <location>
        <begin position="24"/>
        <end position="167"/>
    </location>
</feature>
<evidence type="ECO:0000256" key="1">
    <source>
        <dbReference type="SAM" id="SignalP"/>
    </source>
</evidence>
<dbReference type="AlphaFoldDB" id="A0A917J1S2"/>
<accession>A0A917J1S2</accession>
<keyword evidence="1" id="KW-0732">Signal</keyword>
<dbReference type="InterPro" id="IPR025347">
    <property type="entry name" value="DUF4251"/>
</dbReference>
<proteinExistence type="predicted"/>
<dbReference type="EMBL" id="BMIB01000003">
    <property type="protein sequence ID" value="GGH73944.1"/>
    <property type="molecule type" value="Genomic_DNA"/>
</dbReference>
<organism evidence="2 3">
    <name type="scientific">Filimonas zeae</name>
    <dbReference type="NCBI Taxonomy" id="1737353"/>
    <lineage>
        <taxon>Bacteria</taxon>
        <taxon>Pseudomonadati</taxon>
        <taxon>Bacteroidota</taxon>
        <taxon>Chitinophagia</taxon>
        <taxon>Chitinophagales</taxon>
        <taxon>Chitinophagaceae</taxon>
        <taxon>Filimonas</taxon>
    </lineage>
</organism>
<evidence type="ECO:0000313" key="2">
    <source>
        <dbReference type="EMBL" id="GGH73944.1"/>
    </source>
</evidence>
<comment type="caution">
    <text evidence="2">The sequence shown here is derived from an EMBL/GenBank/DDBJ whole genome shotgun (WGS) entry which is preliminary data.</text>
</comment>
<evidence type="ECO:0000313" key="3">
    <source>
        <dbReference type="Proteomes" id="UP000627292"/>
    </source>
</evidence>
<protein>
    <recommendedName>
        <fullName evidence="4">DUF4251 domain-containing protein</fullName>
    </recommendedName>
</protein>
<dbReference type="RefSeq" id="WP_188954805.1">
    <property type="nucleotide sequence ID" value="NZ_BMIB01000003.1"/>
</dbReference>
<gene>
    <name evidence="2" type="ORF">GCM10011379_36030</name>
</gene>